<dbReference type="NCBIfam" id="NF005559">
    <property type="entry name" value="PRK07231.1"/>
    <property type="match status" value="1"/>
</dbReference>
<comment type="similarity">
    <text evidence="1">Belongs to the short-chain dehydrogenases/reductases (SDR) family.</text>
</comment>
<reference evidence="5 6" key="1">
    <citation type="submission" date="2019-12" db="EMBL/GenBank/DDBJ databases">
        <title>Halocatena pleomorpha gen. nov. sp. nov., an extremely halophilic archaeon of family Halobacteriaceae isolated from saltpan soil.</title>
        <authorList>
            <person name="Pal Y."/>
            <person name="Verma A."/>
            <person name="Krishnamurthi S."/>
            <person name="Kumar P."/>
        </authorList>
    </citation>
    <scope>NUCLEOTIDE SEQUENCE [LARGE SCALE GENOMIC DNA]</scope>
    <source>
        <strain evidence="5 6">JCM 16495</strain>
    </source>
</reference>
<dbReference type="PRINTS" id="PR00081">
    <property type="entry name" value="GDHRDH"/>
</dbReference>
<organism evidence="5 6">
    <name type="scientific">Halomarina oriensis</name>
    <dbReference type="NCBI Taxonomy" id="671145"/>
    <lineage>
        <taxon>Archaea</taxon>
        <taxon>Methanobacteriati</taxon>
        <taxon>Methanobacteriota</taxon>
        <taxon>Stenosarchaea group</taxon>
        <taxon>Halobacteria</taxon>
        <taxon>Halobacteriales</taxon>
        <taxon>Natronomonadaceae</taxon>
        <taxon>Halomarina</taxon>
    </lineage>
</organism>
<evidence type="ECO:0000256" key="2">
    <source>
        <dbReference type="ARBA" id="ARBA00023002"/>
    </source>
</evidence>
<dbReference type="GO" id="GO:0047936">
    <property type="term" value="F:glucose 1-dehydrogenase [NAD(P)+] activity"/>
    <property type="evidence" value="ECO:0007669"/>
    <property type="project" value="UniProtKB-EC"/>
</dbReference>
<proteinExistence type="inferred from homology"/>
<dbReference type="FunFam" id="3.40.50.720:FF:000084">
    <property type="entry name" value="Short-chain dehydrogenase reductase"/>
    <property type="match status" value="1"/>
</dbReference>
<dbReference type="Pfam" id="PF13561">
    <property type="entry name" value="adh_short_C2"/>
    <property type="match status" value="1"/>
</dbReference>
<dbReference type="Proteomes" id="UP000451471">
    <property type="component" value="Unassembled WGS sequence"/>
</dbReference>
<keyword evidence="2 5" id="KW-0560">Oxidoreductase</keyword>
<evidence type="ECO:0000256" key="3">
    <source>
        <dbReference type="ARBA" id="ARBA00023027"/>
    </source>
</evidence>
<sequence length="261" mass="27247">MGSLSFDYSGETVIVTGGSSGIGRATALAFGRSGANVVVADVREKPKDPHASVPTHRVIREGGGEAEYVECDVADPDDVAAVVEAARELGGVDVMVNNAGLFVGESLVDLSPENLDRIVDVNVKGTFYGTQAAARDMRERDEGGVVLNTASISSRFAQHGQVQYDATKAAIAMITRGAALELAPDIRVNAVAPGQIATEFSEGGTESTQDRAGDEGFVKPVPLDRAGFPEDLAPAFCYLASEEASYVTGELLYVDGGWGAF</sequence>
<dbReference type="InterPro" id="IPR036291">
    <property type="entry name" value="NAD(P)-bd_dom_sf"/>
</dbReference>
<evidence type="ECO:0000259" key="4">
    <source>
        <dbReference type="SMART" id="SM00822"/>
    </source>
</evidence>
<gene>
    <name evidence="5" type="ORF">GQS65_12290</name>
</gene>
<dbReference type="RefSeq" id="WP_158204936.1">
    <property type="nucleotide sequence ID" value="NZ_WSZK01000018.1"/>
</dbReference>
<dbReference type="SMART" id="SM00822">
    <property type="entry name" value="PKS_KR"/>
    <property type="match status" value="1"/>
</dbReference>
<name>A0A6B0GK10_9EURY</name>
<keyword evidence="6" id="KW-1185">Reference proteome</keyword>
<comment type="caution">
    <text evidence="5">The sequence shown here is derived from an EMBL/GenBank/DDBJ whole genome shotgun (WGS) entry which is preliminary data.</text>
</comment>
<evidence type="ECO:0000313" key="5">
    <source>
        <dbReference type="EMBL" id="MWG35256.1"/>
    </source>
</evidence>
<dbReference type="InterPro" id="IPR002347">
    <property type="entry name" value="SDR_fam"/>
</dbReference>
<dbReference type="OrthoDB" id="24596at2157"/>
<dbReference type="AlphaFoldDB" id="A0A6B0GK10"/>
<accession>A0A6B0GK10</accession>
<dbReference type="EMBL" id="WSZK01000018">
    <property type="protein sequence ID" value="MWG35256.1"/>
    <property type="molecule type" value="Genomic_DNA"/>
</dbReference>
<dbReference type="CDD" id="cd05233">
    <property type="entry name" value="SDR_c"/>
    <property type="match status" value="1"/>
</dbReference>
<evidence type="ECO:0000256" key="1">
    <source>
        <dbReference type="ARBA" id="ARBA00006484"/>
    </source>
</evidence>
<keyword evidence="3" id="KW-0520">NAD</keyword>
<evidence type="ECO:0000313" key="6">
    <source>
        <dbReference type="Proteomes" id="UP000451471"/>
    </source>
</evidence>
<dbReference type="PANTHER" id="PTHR24321:SF8">
    <property type="entry name" value="ESTRADIOL 17-BETA-DEHYDROGENASE 8-RELATED"/>
    <property type="match status" value="1"/>
</dbReference>
<dbReference type="Gene3D" id="3.40.50.720">
    <property type="entry name" value="NAD(P)-binding Rossmann-like Domain"/>
    <property type="match status" value="1"/>
</dbReference>
<feature type="domain" description="Ketoreductase" evidence="4">
    <location>
        <begin position="11"/>
        <end position="196"/>
    </location>
</feature>
<dbReference type="SUPFAM" id="SSF51735">
    <property type="entry name" value="NAD(P)-binding Rossmann-fold domains"/>
    <property type="match status" value="1"/>
</dbReference>
<dbReference type="InterPro" id="IPR057326">
    <property type="entry name" value="KR_dom"/>
</dbReference>
<protein>
    <submittedName>
        <fullName evidence="5">Glucose 1-dehydrogenase</fullName>
        <ecNumber evidence="5">1.1.1.47</ecNumber>
    </submittedName>
</protein>
<dbReference type="PANTHER" id="PTHR24321">
    <property type="entry name" value="DEHYDROGENASES, SHORT CHAIN"/>
    <property type="match status" value="1"/>
</dbReference>
<dbReference type="EC" id="1.1.1.47" evidence="5"/>
<dbReference type="PRINTS" id="PR00080">
    <property type="entry name" value="SDRFAMILY"/>
</dbReference>